<dbReference type="Pfam" id="PF05685">
    <property type="entry name" value="Uma2"/>
    <property type="match status" value="1"/>
</dbReference>
<dbReference type="PANTHER" id="PTHR35400:SF3">
    <property type="entry name" value="SLL1072 PROTEIN"/>
    <property type="match status" value="1"/>
</dbReference>
<reference evidence="3 4" key="1">
    <citation type="journal article" date="2014" name="Int. J. Syst. Evol. Microbiol.">
        <title>Complete genome sequence of Corynebacterium casei LMG S-19264T (=DSM 44701T), isolated from a smear-ripened cheese.</title>
        <authorList>
            <consortium name="US DOE Joint Genome Institute (JGI-PGF)"/>
            <person name="Walter F."/>
            <person name="Albersmeier A."/>
            <person name="Kalinowski J."/>
            <person name="Ruckert C."/>
        </authorList>
    </citation>
    <scope>NUCLEOTIDE SEQUENCE [LARGE SCALE GENOMIC DNA]</scope>
    <source>
        <strain evidence="3 4">KCTC 19473</strain>
    </source>
</reference>
<protein>
    <recommendedName>
        <fullName evidence="2">Putative restriction endonuclease domain-containing protein</fullName>
    </recommendedName>
</protein>
<dbReference type="InterPro" id="IPR011335">
    <property type="entry name" value="Restrct_endonuc-II-like"/>
</dbReference>
<dbReference type="PANTHER" id="PTHR35400">
    <property type="entry name" value="SLR1083 PROTEIN"/>
    <property type="match status" value="1"/>
</dbReference>
<accession>A0A919CG24</accession>
<evidence type="ECO:0000259" key="2">
    <source>
        <dbReference type="Pfam" id="PF05685"/>
    </source>
</evidence>
<dbReference type="InterPro" id="IPR008538">
    <property type="entry name" value="Uma2"/>
</dbReference>
<gene>
    <name evidence="3" type="ORF">GCM10007147_09810</name>
</gene>
<dbReference type="SUPFAM" id="SSF52980">
    <property type="entry name" value="Restriction endonuclease-like"/>
    <property type="match status" value="1"/>
</dbReference>
<sequence length="227" mass="25108">MAGVATVSDDRDPTTGGEEMSAPTVARPQVSEFEDRRSIPVPPEAGFTAEDLDRIPDLPPHTELIDGSLVLVSPHKTFHMFVLKLLERQMDDQIPAGLLTYRECTVVLGERQRPEPDLMLVDAEALTSMDDTWVAPDAVRLVVEVVSPQSEVRDHERKPQLYAGAGIPHFWLVEKEDAEGAVVYAYELDPVNGGYTMTGVHRKRMKADAPCELDIDLTRLPRTGHSG</sequence>
<dbReference type="CDD" id="cd06260">
    <property type="entry name" value="DUF820-like"/>
    <property type="match status" value="1"/>
</dbReference>
<comment type="caution">
    <text evidence="3">The sequence shown here is derived from an EMBL/GenBank/DDBJ whole genome shotgun (WGS) entry which is preliminary data.</text>
</comment>
<proteinExistence type="predicted"/>
<dbReference type="AlphaFoldDB" id="A0A919CG24"/>
<evidence type="ECO:0000313" key="3">
    <source>
        <dbReference type="EMBL" id="GHD19024.1"/>
    </source>
</evidence>
<dbReference type="Gene3D" id="3.90.1570.10">
    <property type="entry name" value="tt1808, chain A"/>
    <property type="match status" value="1"/>
</dbReference>
<keyword evidence="4" id="KW-1185">Reference proteome</keyword>
<evidence type="ECO:0000256" key="1">
    <source>
        <dbReference type="SAM" id="MobiDB-lite"/>
    </source>
</evidence>
<feature type="region of interest" description="Disordered" evidence="1">
    <location>
        <begin position="1"/>
        <end position="50"/>
    </location>
</feature>
<dbReference type="EMBL" id="BMXL01000003">
    <property type="protein sequence ID" value="GHD19024.1"/>
    <property type="molecule type" value="Genomic_DNA"/>
</dbReference>
<dbReference type="InterPro" id="IPR012296">
    <property type="entry name" value="Nuclease_put_TT1808"/>
</dbReference>
<dbReference type="Proteomes" id="UP000654947">
    <property type="component" value="Unassembled WGS sequence"/>
</dbReference>
<name>A0A919CG24_9ACTN</name>
<organism evidence="3 4">
    <name type="scientific">Nocardiopsis kunsanensis</name>
    <dbReference type="NCBI Taxonomy" id="141693"/>
    <lineage>
        <taxon>Bacteria</taxon>
        <taxon>Bacillati</taxon>
        <taxon>Actinomycetota</taxon>
        <taxon>Actinomycetes</taxon>
        <taxon>Streptosporangiales</taxon>
        <taxon>Nocardiopsidaceae</taxon>
        <taxon>Nocardiopsis</taxon>
    </lineage>
</organism>
<evidence type="ECO:0000313" key="4">
    <source>
        <dbReference type="Proteomes" id="UP000654947"/>
    </source>
</evidence>
<feature type="domain" description="Putative restriction endonuclease" evidence="2">
    <location>
        <begin position="50"/>
        <end position="201"/>
    </location>
</feature>